<evidence type="ECO:0000313" key="4">
    <source>
        <dbReference type="EMBL" id="ABO49893.1"/>
    </source>
</evidence>
<protein>
    <recommendedName>
        <fullName evidence="2">endopeptidase La</fullName>
        <ecNumber evidence="2">3.4.21.53</ecNumber>
    </recommendedName>
</protein>
<dbReference type="Pfam" id="PF05362">
    <property type="entry name" value="Lon_C"/>
    <property type="match status" value="1"/>
</dbReference>
<dbReference type="GO" id="GO:0004176">
    <property type="term" value="F:ATP-dependent peptidase activity"/>
    <property type="evidence" value="ECO:0007669"/>
    <property type="project" value="UniProtKB-UniRule"/>
</dbReference>
<dbReference type="EMBL" id="CP000612">
    <property type="protein sequence ID" value="ABO49893.1"/>
    <property type="molecule type" value="Genomic_DNA"/>
</dbReference>
<name>A4J490_DESRM</name>
<dbReference type="SUPFAM" id="SSF54211">
    <property type="entry name" value="Ribosomal protein S5 domain 2-like"/>
    <property type="match status" value="1"/>
</dbReference>
<evidence type="ECO:0000259" key="3">
    <source>
        <dbReference type="PROSITE" id="PS51786"/>
    </source>
</evidence>
<feature type="active site" evidence="2">
    <location>
        <position position="709"/>
    </location>
</feature>
<dbReference type="InterPro" id="IPR008269">
    <property type="entry name" value="Lon_proteolytic"/>
</dbReference>
<dbReference type="InterPro" id="IPR046844">
    <property type="entry name" value="Lon-like_helical"/>
</dbReference>
<dbReference type="GO" id="GO:0005524">
    <property type="term" value="F:ATP binding"/>
    <property type="evidence" value="ECO:0007669"/>
    <property type="project" value="InterPro"/>
</dbReference>
<organism evidence="4 5">
    <name type="scientific">Desulforamulus reducens (strain ATCC BAA-1160 / DSM 100696 / MI-1)</name>
    <name type="common">Desulfotomaculum reducens</name>
    <dbReference type="NCBI Taxonomy" id="349161"/>
    <lineage>
        <taxon>Bacteria</taxon>
        <taxon>Bacillati</taxon>
        <taxon>Bacillota</taxon>
        <taxon>Clostridia</taxon>
        <taxon>Eubacteriales</taxon>
        <taxon>Peptococcaceae</taxon>
        <taxon>Desulforamulus</taxon>
    </lineage>
</organism>
<dbReference type="SUPFAM" id="SSF52540">
    <property type="entry name" value="P-loop containing nucleoside triphosphate hydrolases"/>
    <property type="match status" value="1"/>
</dbReference>
<dbReference type="PROSITE" id="PS51786">
    <property type="entry name" value="LON_PROTEOLYTIC"/>
    <property type="match status" value="1"/>
</dbReference>
<dbReference type="STRING" id="349161.Dred_1359"/>
<dbReference type="Pfam" id="PF13654">
    <property type="entry name" value="AAA_32"/>
    <property type="match status" value="1"/>
</dbReference>
<dbReference type="Proteomes" id="UP000001556">
    <property type="component" value="Chromosome"/>
</dbReference>
<feature type="active site" evidence="2">
    <location>
        <position position="666"/>
    </location>
</feature>
<dbReference type="InterPro" id="IPR041699">
    <property type="entry name" value="AAA_32"/>
</dbReference>
<dbReference type="InterPro" id="IPR027417">
    <property type="entry name" value="P-loop_NTPase"/>
</dbReference>
<dbReference type="PRINTS" id="PR00830">
    <property type="entry name" value="ENDOLAPTASE"/>
</dbReference>
<dbReference type="InterPro" id="IPR027065">
    <property type="entry name" value="Lon_Prtase"/>
</dbReference>
<dbReference type="Gene3D" id="3.40.50.300">
    <property type="entry name" value="P-loop containing nucleotide triphosphate hydrolases"/>
    <property type="match status" value="2"/>
</dbReference>
<dbReference type="Pfam" id="PF20436">
    <property type="entry name" value="LonB_AAA-LID"/>
    <property type="match status" value="1"/>
</dbReference>
<gene>
    <name evidence="4" type="ordered locus">Dred_1359</name>
</gene>
<dbReference type="KEGG" id="drm:Dred_1359"/>
<keyword evidence="5" id="KW-1185">Reference proteome</keyword>
<dbReference type="HOGENOM" id="CLU_014785_0_1_9"/>
<evidence type="ECO:0000256" key="2">
    <source>
        <dbReference type="PROSITE-ProRule" id="PRU01122"/>
    </source>
</evidence>
<keyword evidence="2" id="KW-0378">Hydrolase</keyword>
<dbReference type="eggNOG" id="COG1067">
    <property type="taxonomic scope" value="Bacteria"/>
</dbReference>
<evidence type="ECO:0000256" key="1">
    <source>
        <dbReference type="ARBA" id="ARBA00022670"/>
    </source>
</evidence>
<dbReference type="GO" id="GO:0006508">
    <property type="term" value="P:proteolysis"/>
    <property type="evidence" value="ECO:0007669"/>
    <property type="project" value="UniProtKB-KW"/>
</dbReference>
<dbReference type="InterPro" id="IPR046843">
    <property type="entry name" value="LonB_AAA-LID"/>
</dbReference>
<dbReference type="AlphaFoldDB" id="A4J490"/>
<evidence type="ECO:0000313" key="5">
    <source>
        <dbReference type="Proteomes" id="UP000001556"/>
    </source>
</evidence>
<dbReference type="Pfam" id="PF20437">
    <property type="entry name" value="LonC_helical"/>
    <property type="match status" value="1"/>
</dbReference>
<dbReference type="Gene3D" id="3.30.230.10">
    <property type="match status" value="1"/>
</dbReference>
<proteinExistence type="inferred from homology"/>
<dbReference type="GO" id="GO:0030163">
    <property type="term" value="P:protein catabolic process"/>
    <property type="evidence" value="ECO:0007669"/>
    <property type="project" value="InterPro"/>
</dbReference>
<reference evidence="4 5" key="1">
    <citation type="submission" date="2007-03" db="EMBL/GenBank/DDBJ databases">
        <title>Complete sequence of Desulfotomaculum reducens MI-1.</title>
        <authorList>
            <consortium name="US DOE Joint Genome Institute"/>
            <person name="Copeland A."/>
            <person name="Lucas S."/>
            <person name="Lapidus A."/>
            <person name="Barry K."/>
            <person name="Detter J.C."/>
            <person name="Glavina del Rio T."/>
            <person name="Hammon N."/>
            <person name="Israni S."/>
            <person name="Dalin E."/>
            <person name="Tice H."/>
            <person name="Pitluck S."/>
            <person name="Sims D."/>
            <person name="Brettin T."/>
            <person name="Bruce D."/>
            <person name="Han C."/>
            <person name="Tapia R."/>
            <person name="Schmutz J."/>
            <person name="Larimer F."/>
            <person name="Land M."/>
            <person name="Hauser L."/>
            <person name="Kyrpides N."/>
            <person name="Kim E."/>
            <person name="Tebo B.M."/>
            <person name="Richardson P."/>
        </authorList>
    </citation>
    <scope>NUCLEOTIDE SEQUENCE [LARGE SCALE GENOMIC DNA]</scope>
    <source>
        <strain evidence="4 5">MI-1</strain>
    </source>
</reference>
<keyword evidence="2" id="KW-0720">Serine protease</keyword>
<comment type="similarity">
    <text evidence="2">Belongs to the peptidase S16 family.</text>
</comment>
<sequence length="807" mass="90641">MKESVYFRKRGWRVFMELKNTILNSSRLRRRCQTDELGFCSTSADVPPLKDFIGQERAVRAMQFGLSMQAYGYNIFVAGPAGTGKTTYTQTVVHQAAIRGEIPGDYCLLYNFQNPDVPLAVILPPGRGIKFQRDMTHLTGQMKVAINRLFEGKDYIQRKNTIIQEKQQELDNDVNRLRENAASLGFVMKVNEQGIAFLPVKDGKTLSKEQYNELTSEEVFSFEERLKVLQDRTEEIAFKSKELEKEADRVVRELDQQLILETTVPLVMKLQEKYQEYTKIVCYLHDLVKHLTENIGSLANRENQEKEKVQNDLFTLYCVHLLVNHTDTTGAPVVVETNPNYYNLFGKIEYRSQMGTVNTDFTMIKPGAIHRANGGYLIVQAKDLLTDPNSWETLKKALKNRQVIIENIGEQYRSVPTISLRPEPIPLNVKVILIGSQRIYQLLQHADEDFEKLFKVMVDFEVVMPRTPDNLRNYVAFVGSVCRKEGLLHFDKSGLSEIIEYGSRLAANQNKLSTQFNEVVEIILEASAWAQTNGAPLVGAEHVRQAINEKLYRCRRVEERLQELILRDKILVDTDGAVVGQVNGLAVLDVGNYVFGKPSRITAKTYMGQEGLINIERETQMSGSIHSKGVLTLTGYLGGMFAQNKPLCLSASITFEQLYEGVEGDSASSAELYALLSSLSGIPIRQYLAVTGSVNQNGEIQPIGGVTEKIEGFFGVCQARGLTGEQGVIIPVQNIDNLMLNHEVLEAVEKGIFHIYAISQVEEGIELLTGMPAGELQADGSYPKGTIFQLVDDKLKQYAQGISEFAK</sequence>
<dbReference type="PANTHER" id="PTHR10046">
    <property type="entry name" value="ATP DEPENDENT LON PROTEASE FAMILY MEMBER"/>
    <property type="match status" value="1"/>
</dbReference>
<keyword evidence="1 2" id="KW-0645">Protease</keyword>
<dbReference type="Gene3D" id="1.10.8.60">
    <property type="match status" value="1"/>
</dbReference>
<dbReference type="EC" id="3.4.21.53" evidence="2"/>
<feature type="domain" description="Lon proteolytic" evidence="3">
    <location>
        <begin position="576"/>
        <end position="771"/>
    </location>
</feature>
<dbReference type="InterPro" id="IPR014721">
    <property type="entry name" value="Ribsml_uS5_D2-typ_fold_subgr"/>
</dbReference>
<accession>A4J490</accession>
<comment type="catalytic activity">
    <reaction evidence="2">
        <text>Hydrolysis of proteins in presence of ATP.</text>
        <dbReference type="EC" id="3.4.21.53"/>
    </reaction>
</comment>
<dbReference type="GO" id="GO:0004252">
    <property type="term" value="F:serine-type endopeptidase activity"/>
    <property type="evidence" value="ECO:0007669"/>
    <property type="project" value="UniProtKB-UniRule"/>
</dbReference>
<dbReference type="InterPro" id="IPR020568">
    <property type="entry name" value="Ribosomal_Su5_D2-typ_SF"/>
</dbReference>